<keyword evidence="9 12" id="KW-0472">Membrane</keyword>
<evidence type="ECO:0000256" key="11">
    <source>
        <dbReference type="ARBA" id="ARBA00023444"/>
    </source>
</evidence>
<evidence type="ECO:0000256" key="7">
    <source>
        <dbReference type="ARBA" id="ARBA00023004"/>
    </source>
</evidence>
<dbReference type="AlphaFoldDB" id="A0A6J6RXA0"/>
<proteinExistence type="predicted"/>
<evidence type="ECO:0000256" key="4">
    <source>
        <dbReference type="ARBA" id="ARBA00022723"/>
    </source>
</evidence>
<dbReference type="InterPro" id="IPR003780">
    <property type="entry name" value="COX15/CtaA_fam"/>
</dbReference>
<evidence type="ECO:0000256" key="12">
    <source>
        <dbReference type="SAM" id="Phobius"/>
    </source>
</evidence>
<evidence type="ECO:0000313" key="14">
    <source>
        <dbReference type="EMBL" id="CAB4910475.1"/>
    </source>
</evidence>
<keyword evidence="3 12" id="KW-0812">Transmembrane</keyword>
<feature type="transmembrane region" description="Helical" evidence="12">
    <location>
        <begin position="239"/>
        <end position="258"/>
    </location>
</feature>
<dbReference type="EMBL" id="CAFBMM010000055">
    <property type="protein sequence ID" value="CAB4910475.1"/>
    <property type="molecule type" value="Genomic_DNA"/>
</dbReference>
<comment type="subcellular location">
    <subcellularLocation>
        <location evidence="1">Membrane</location>
        <topology evidence="1">Multi-pass membrane protein</topology>
    </subcellularLocation>
</comment>
<dbReference type="InterPro" id="IPR050450">
    <property type="entry name" value="COX15/CtaA_HemeA_synthase"/>
</dbReference>
<sequence length="306" mass="32892">MSFISPKAFQRIALAATIFLAIIIITGGAVRLSGSGLGCPDWPNCSPGRLTPRSSSDAHAMIEFLNRVFTGLVSLAVIVAVLGSIFRNPRRRDLIYLSLGLVGGVIAQAVLGGLTVLYELQPPFVMAHFLVSLVLLANALVLLRRSGEPEGQCRWRVSRPIQIADLVMLASAAVVFVAGTVVTATGPHGGDRSARRFNFNLETVARIHGSSVIVLILVIITLAVLVFKLGASRSIKIRLLAVAVVVLMQGTIGYVQYFRGIPELLVGFHIAGATAVWAAVVWFDLGLRTHDNQEVIPRDDRLAARE</sequence>
<evidence type="ECO:0000256" key="2">
    <source>
        <dbReference type="ARBA" id="ARBA00022475"/>
    </source>
</evidence>
<dbReference type="PANTHER" id="PTHR35457:SF1">
    <property type="entry name" value="HEME A SYNTHASE"/>
    <property type="match status" value="1"/>
</dbReference>
<feature type="transmembrane region" description="Helical" evidence="12">
    <location>
        <begin position="163"/>
        <end position="185"/>
    </location>
</feature>
<dbReference type="PANTHER" id="PTHR35457">
    <property type="entry name" value="HEME A SYNTHASE"/>
    <property type="match status" value="1"/>
</dbReference>
<evidence type="ECO:0000313" key="15">
    <source>
        <dbReference type="EMBL" id="CAB4985994.1"/>
    </source>
</evidence>
<keyword evidence="5 12" id="KW-1133">Transmembrane helix</keyword>
<keyword evidence="4" id="KW-0479">Metal-binding</keyword>
<evidence type="ECO:0000313" key="13">
    <source>
        <dbReference type="EMBL" id="CAB4727111.1"/>
    </source>
</evidence>
<feature type="transmembrane region" description="Helical" evidence="12">
    <location>
        <begin position="124"/>
        <end position="143"/>
    </location>
</feature>
<feature type="transmembrane region" description="Helical" evidence="12">
    <location>
        <begin position="64"/>
        <end position="82"/>
    </location>
</feature>
<dbReference type="Pfam" id="PF02628">
    <property type="entry name" value="COX15-CtaA"/>
    <property type="match status" value="2"/>
</dbReference>
<feature type="transmembrane region" description="Helical" evidence="12">
    <location>
        <begin position="264"/>
        <end position="283"/>
    </location>
</feature>
<dbReference type="GO" id="GO:0006784">
    <property type="term" value="P:heme A biosynthetic process"/>
    <property type="evidence" value="ECO:0007669"/>
    <property type="project" value="InterPro"/>
</dbReference>
<organism evidence="13">
    <name type="scientific">freshwater metagenome</name>
    <dbReference type="NCBI Taxonomy" id="449393"/>
    <lineage>
        <taxon>unclassified sequences</taxon>
        <taxon>metagenomes</taxon>
        <taxon>ecological metagenomes</taxon>
    </lineage>
</organism>
<feature type="transmembrane region" description="Helical" evidence="12">
    <location>
        <begin position="205"/>
        <end position="227"/>
    </location>
</feature>
<feature type="transmembrane region" description="Helical" evidence="12">
    <location>
        <begin position="94"/>
        <end position="118"/>
    </location>
</feature>
<evidence type="ECO:0000256" key="10">
    <source>
        <dbReference type="ARBA" id="ARBA00023157"/>
    </source>
</evidence>
<protein>
    <submittedName>
        <fullName evidence="13">Unannotated protein</fullName>
    </submittedName>
</protein>
<evidence type="ECO:0000256" key="1">
    <source>
        <dbReference type="ARBA" id="ARBA00004141"/>
    </source>
</evidence>
<keyword evidence="2" id="KW-1003">Cell membrane</keyword>
<evidence type="ECO:0000256" key="8">
    <source>
        <dbReference type="ARBA" id="ARBA00023133"/>
    </source>
</evidence>
<name>A0A6J6RXA0_9ZZZZ</name>
<evidence type="ECO:0000256" key="6">
    <source>
        <dbReference type="ARBA" id="ARBA00023002"/>
    </source>
</evidence>
<dbReference type="GO" id="GO:0046872">
    <property type="term" value="F:metal ion binding"/>
    <property type="evidence" value="ECO:0007669"/>
    <property type="project" value="UniProtKB-KW"/>
</dbReference>
<dbReference type="EMBL" id="CAEZYK010000059">
    <property type="protein sequence ID" value="CAB4727111.1"/>
    <property type="molecule type" value="Genomic_DNA"/>
</dbReference>
<dbReference type="GO" id="GO:0016491">
    <property type="term" value="F:oxidoreductase activity"/>
    <property type="evidence" value="ECO:0007669"/>
    <property type="project" value="UniProtKB-KW"/>
</dbReference>
<keyword evidence="8" id="KW-0350">Heme biosynthesis</keyword>
<dbReference type="GO" id="GO:0016020">
    <property type="term" value="C:membrane"/>
    <property type="evidence" value="ECO:0007669"/>
    <property type="project" value="UniProtKB-SubCell"/>
</dbReference>
<dbReference type="EMBL" id="CAFBOF010000046">
    <property type="protein sequence ID" value="CAB4985994.1"/>
    <property type="molecule type" value="Genomic_DNA"/>
</dbReference>
<evidence type="ECO:0000256" key="3">
    <source>
        <dbReference type="ARBA" id="ARBA00022692"/>
    </source>
</evidence>
<reference evidence="13" key="1">
    <citation type="submission" date="2020-05" db="EMBL/GenBank/DDBJ databases">
        <authorList>
            <person name="Chiriac C."/>
            <person name="Salcher M."/>
            <person name="Ghai R."/>
            <person name="Kavagutti S V."/>
        </authorList>
    </citation>
    <scope>NUCLEOTIDE SEQUENCE</scope>
</reference>
<feature type="transmembrane region" description="Helical" evidence="12">
    <location>
        <begin position="12"/>
        <end position="32"/>
    </location>
</feature>
<comment type="pathway">
    <text evidence="11">Porphyrin-containing compound metabolism.</text>
</comment>
<keyword evidence="6" id="KW-0560">Oxidoreductase</keyword>
<keyword evidence="10" id="KW-1015">Disulfide bond</keyword>
<keyword evidence="7" id="KW-0408">Iron</keyword>
<evidence type="ECO:0000256" key="5">
    <source>
        <dbReference type="ARBA" id="ARBA00022989"/>
    </source>
</evidence>
<gene>
    <name evidence="13" type="ORF">UFOPK2683_01048</name>
    <name evidence="14" type="ORF">UFOPK3605_01071</name>
    <name evidence="15" type="ORF">UFOPK3897_01424</name>
</gene>
<evidence type="ECO:0000256" key="9">
    <source>
        <dbReference type="ARBA" id="ARBA00023136"/>
    </source>
</evidence>
<accession>A0A6J6RXA0</accession>